<reference evidence="5 6" key="1">
    <citation type="submission" date="2014-07" db="EMBL/GenBank/DDBJ databases">
        <authorList>
            <person name="McCorrison J."/>
            <person name="Sanka R."/>
            <person name="Torralba M."/>
            <person name="Gillis M."/>
            <person name="Haft D.H."/>
            <person name="Methe B."/>
            <person name="Sutton G."/>
            <person name="Nelson K.E."/>
        </authorList>
    </citation>
    <scope>NUCLEOTIDE SEQUENCE [LARGE SCALE GENOMIC DNA]</scope>
    <source>
        <strain evidence="5 6">DNF00882</strain>
    </source>
</reference>
<accession>A0A096AHD7</accession>
<dbReference type="SUPFAM" id="SSF111369">
    <property type="entry name" value="HlyD-like secretion proteins"/>
    <property type="match status" value="1"/>
</dbReference>
<dbReference type="PANTHER" id="PTHR30097:SF4">
    <property type="entry name" value="SLR6042 PROTEIN"/>
    <property type="match status" value="1"/>
</dbReference>
<dbReference type="PANTHER" id="PTHR30097">
    <property type="entry name" value="CATION EFFLUX SYSTEM PROTEIN CUSB"/>
    <property type="match status" value="1"/>
</dbReference>
<evidence type="ECO:0000259" key="4">
    <source>
        <dbReference type="Pfam" id="PF25973"/>
    </source>
</evidence>
<comment type="caution">
    <text evidence="5">The sequence shown here is derived from an EMBL/GenBank/DDBJ whole genome shotgun (WGS) entry which is preliminary data.</text>
</comment>
<dbReference type="NCBIfam" id="TIGR01730">
    <property type="entry name" value="RND_mfp"/>
    <property type="match status" value="1"/>
</dbReference>
<name>A0A096AHD7_9BACT</name>
<dbReference type="GO" id="GO:0060003">
    <property type="term" value="P:copper ion export"/>
    <property type="evidence" value="ECO:0007669"/>
    <property type="project" value="TreeGrafter"/>
</dbReference>
<dbReference type="GO" id="GO:0016020">
    <property type="term" value="C:membrane"/>
    <property type="evidence" value="ECO:0007669"/>
    <property type="project" value="InterPro"/>
</dbReference>
<keyword evidence="2" id="KW-0813">Transport</keyword>
<dbReference type="RefSeq" id="WP_036884948.1">
    <property type="nucleotide sequence ID" value="NZ_JRNR01000149.1"/>
</dbReference>
<dbReference type="GO" id="GO:0015679">
    <property type="term" value="P:plasma membrane copper ion transport"/>
    <property type="evidence" value="ECO:0007669"/>
    <property type="project" value="TreeGrafter"/>
</dbReference>
<comment type="similarity">
    <text evidence="1">Belongs to the membrane fusion protein (MFP) (TC 8.A.1) family.</text>
</comment>
<feature type="domain" description="CzcB-like barrel-sandwich hybrid" evidence="4">
    <location>
        <begin position="79"/>
        <end position="224"/>
    </location>
</feature>
<organism evidence="5 6">
    <name type="scientific">Prevotella disiens DNF00882</name>
    <dbReference type="NCBI Taxonomy" id="1401075"/>
    <lineage>
        <taxon>Bacteria</taxon>
        <taxon>Pseudomonadati</taxon>
        <taxon>Bacteroidota</taxon>
        <taxon>Bacteroidia</taxon>
        <taxon>Bacteroidales</taxon>
        <taxon>Prevotellaceae</taxon>
        <taxon>Prevotella</taxon>
    </lineage>
</organism>
<dbReference type="InterPro" id="IPR006143">
    <property type="entry name" value="RND_pump_MFP"/>
</dbReference>
<proteinExistence type="inferred from homology"/>
<evidence type="ECO:0000256" key="2">
    <source>
        <dbReference type="ARBA" id="ARBA00022448"/>
    </source>
</evidence>
<sequence length="386" mass="42212">MKTKAYLILSLIVLLAACGKQTKDAGEQEKQSSDSMTKVELTDEQVKKLGIKVGNIADTMLISSVDVNGKLAVDPQSEATITPQMGGNVKQILVHEGQSVTKGMVVAYLSHPDLVNLQTDYFSALNRQRYLKKEFDRQTMMLNEGVGAGKDYDRTKSELQTVSGQVQMLAAQLKQLGISTSALRKGKTILAIALTSPINGTVEQINVQTGQYVSPEMAMMKIANTSNMYAELQVFQRDVPKIKVGQAVAMKIVHADGTACKGKVYSIGKTFRAETQTVDVRVRLDGQHTGLIVGMYVQAKIATSSERTRVVSSDAIVEVDGKSYIFTAAKQGNNWQFVPTMVKKVKEEGDLVGIETKEPADRLSRIVQSGAYYLISEMKKDETGEE</sequence>
<dbReference type="Proteomes" id="UP000029538">
    <property type="component" value="Unassembled WGS sequence"/>
</dbReference>
<evidence type="ECO:0000313" key="6">
    <source>
        <dbReference type="Proteomes" id="UP000029538"/>
    </source>
</evidence>
<dbReference type="AlphaFoldDB" id="A0A096AHD7"/>
<dbReference type="Gene3D" id="2.40.50.100">
    <property type="match status" value="1"/>
</dbReference>
<dbReference type="GO" id="GO:0022857">
    <property type="term" value="F:transmembrane transporter activity"/>
    <property type="evidence" value="ECO:0007669"/>
    <property type="project" value="InterPro"/>
</dbReference>
<dbReference type="Pfam" id="PF25954">
    <property type="entry name" value="Beta-barrel_RND_2"/>
    <property type="match status" value="1"/>
</dbReference>
<dbReference type="EMBL" id="JRNR01000149">
    <property type="protein sequence ID" value="KGF46265.1"/>
    <property type="molecule type" value="Genomic_DNA"/>
</dbReference>
<evidence type="ECO:0000259" key="3">
    <source>
        <dbReference type="Pfam" id="PF25954"/>
    </source>
</evidence>
<dbReference type="Gene3D" id="2.40.30.170">
    <property type="match status" value="1"/>
</dbReference>
<dbReference type="GO" id="GO:0030313">
    <property type="term" value="C:cell envelope"/>
    <property type="evidence" value="ECO:0007669"/>
    <property type="project" value="TreeGrafter"/>
</dbReference>
<gene>
    <name evidence="5" type="ORF">HMPREF0654_11610</name>
</gene>
<evidence type="ECO:0000313" key="5">
    <source>
        <dbReference type="EMBL" id="KGF46265.1"/>
    </source>
</evidence>
<dbReference type="PROSITE" id="PS51257">
    <property type="entry name" value="PROKAR_LIPOPROTEIN"/>
    <property type="match status" value="1"/>
</dbReference>
<dbReference type="InterPro" id="IPR058792">
    <property type="entry name" value="Beta-barrel_RND_2"/>
</dbReference>
<feature type="domain" description="CusB-like beta-barrel" evidence="3">
    <location>
        <begin position="231"/>
        <end position="304"/>
    </location>
</feature>
<protein>
    <submittedName>
        <fullName evidence="5">Cation transporter</fullName>
    </submittedName>
</protein>
<dbReference type="Pfam" id="PF25973">
    <property type="entry name" value="BSH_CzcB"/>
    <property type="match status" value="1"/>
</dbReference>
<dbReference type="InterPro" id="IPR051909">
    <property type="entry name" value="MFP_Cation_Efflux"/>
</dbReference>
<evidence type="ECO:0000256" key="1">
    <source>
        <dbReference type="ARBA" id="ARBA00009477"/>
    </source>
</evidence>
<dbReference type="InterPro" id="IPR058647">
    <property type="entry name" value="BSH_CzcB-like"/>
</dbReference>